<reference evidence="1" key="2">
    <citation type="journal article" date="2021" name="Genome Biol. Evol.">
        <title>Developing a high-quality reference genome for a parasitic bivalve with doubly uniparental inheritance (Bivalvia: Unionida).</title>
        <authorList>
            <person name="Smith C.H."/>
        </authorList>
    </citation>
    <scope>NUCLEOTIDE SEQUENCE</scope>
    <source>
        <strain evidence="1">CHS0354</strain>
        <tissue evidence="1">Mantle</tissue>
    </source>
</reference>
<evidence type="ECO:0000313" key="2">
    <source>
        <dbReference type="Proteomes" id="UP001195483"/>
    </source>
</evidence>
<dbReference type="AlphaFoldDB" id="A0AAE0T863"/>
<reference evidence="1" key="1">
    <citation type="journal article" date="2021" name="Genome Biol. Evol.">
        <title>A High-Quality Reference Genome for a Parasitic Bivalve with Doubly Uniparental Inheritance (Bivalvia: Unionida).</title>
        <authorList>
            <person name="Smith C.H."/>
        </authorList>
    </citation>
    <scope>NUCLEOTIDE SEQUENCE</scope>
    <source>
        <strain evidence="1">CHS0354</strain>
    </source>
</reference>
<proteinExistence type="predicted"/>
<accession>A0AAE0T863</accession>
<evidence type="ECO:0000313" key="1">
    <source>
        <dbReference type="EMBL" id="KAK3605600.1"/>
    </source>
</evidence>
<dbReference type="EMBL" id="JAEAOA010001643">
    <property type="protein sequence ID" value="KAK3605600.1"/>
    <property type="molecule type" value="Genomic_DNA"/>
</dbReference>
<organism evidence="1 2">
    <name type="scientific">Potamilus streckersoni</name>
    <dbReference type="NCBI Taxonomy" id="2493646"/>
    <lineage>
        <taxon>Eukaryota</taxon>
        <taxon>Metazoa</taxon>
        <taxon>Spiralia</taxon>
        <taxon>Lophotrochozoa</taxon>
        <taxon>Mollusca</taxon>
        <taxon>Bivalvia</taxon>
        <taxon>Autobranchia</taxon>
        <taxon>Heteroconchia</taxon>
        <taxon>Palaeoheterodonta</taxon>
        <taxon>Unionida</taxon>
        <taxon>Unionoidea</taxon>
        <taxon>Unionidae</taxon>
        <taxon>Ambleminae</taxon>
        <taxon>Lampsilini</taxon>
        <taxon>Potamilus</taxon>
    </lineage>
</organism>
<protein>
    <submittedName>
        <fullName evidence="1">Uncharacterized protein</fullName>
    </submittedName>
</protein>
<feature type="non-terminal residue" evidence="1">
    <location>
        <position position="112"/>
    </location>
</feature>
<keyword evidence="2" id="KW-1185">Reference proteome</keyword>
<name>A0AAE0T863_9BIVA</name>
<comment type="caution">
    <text evidence="1">The sequence shown here is derived from an EMBL/GenBank/DDBJ whole genome shotgun (WGS) entry which is preliminary data.</text>
</comment>
<reference evidence="1" key="3">
    <citation type="submission" date="2023-05" db="EMBL/GenBank/DDBJ databases">
        <authorList>
            <person name="Smith C.H."/>
        </authorList>
    </citation>
    <scope>NUCLEOTIDE SEQUENCE</scope>
    <source>
        <strain evidence="1">CHS0354</strain>
        <tissue evidence="1">Mantle</tissue>
    </source>
</reference>
<sequence>MSCLRLASIKEVIKCLGKLKKKQQIQATSDFCRATRLVQKLRLTIAPLCETSTADASRWPDVFLVLTAQIEQADPYEQTVYYAWLCPRLSKIIDPPPTLSHILEGVSHSIAK</sequence>
<dbReference type="Proteomes" id="UP001195483">
    <property type="component" value="Unassembled WGS sequence"/>
</dbReference>
<gene>
    <name evidence="1" type="ORF">CHS0354_027262</name>
</gene>